<dbReference type="EMBL" id="JBFXLQ010000021">
    <property type="protein sequence ID" value="KAL2867051.1"/>
    <property type="molecule type" value="Genomic_DNA"/>
</dbReference>
<feature type="region of interest" description="Disordered" evidence="1">
    <location>
        <begin position="151"/>
        <end position="200"/>
    </location>
</feature>
<dbReference type="GeneID" id="98148081"/>
<comment type="caution">
    <text evidence="2">The sequence shown here is derived from an EMBL/GenBank/DDBJ whole genome shotgun (WGS) entry which is preliminary data.</text>
</comment>
<protein>
    <submittedName>
        <fullName evidence="2">Uncharacterized protein</fullName>
    </submittedName>
</protein>
<feature type="compositionally biased region" description="Polar residues" evidence="1">
    <location>
        <begin position="129"/>
        <end position="140"/>
    </location>
</feature>
<evidence type="ECO:0000313" key="3">
    <source>
        <dbReference type="Proteomes" id="UP001610432"/>
    </source>
</evidence>
<evidence type="ECO:0000256" key="1">
    <source>
        <dbReference type="SAM" id="MobiDB-lite"/>
    </source>
</evidence>
<proteinExistence type="predicted"/>
<gene>
    <name evidence="2" type="ORF">BJX67DRAFT_381373</name>
</gene>
<dbReference type="Proteomes" id="UP001610432">
    <property type="component" value="Unassembled WGS sequence"/>
</dbReference>
<organism evidence="2 3">
    <name type="scientific">Aspergillus lucknowensis</name>
    <dbReference type="NCBI Taxonomy" id="176173"/>
    <lineage>
        <taxon>Eukaryota</taxon>
        <taxon>Fungi</taxon>
        <taxon>Dikarya</taxon>
        <taxon>Ascomycota</taxon>
        <taxon>Pezizomycotina</taxon>
        <taxon>Eurotiomycetes</taxon>
        <taxon>Eurotiomycetidae</taxon>
        <taxon>Eurotiales</taxon>
        <taxon>Aspergillaceae</taxon>
        <taxon>Aspergillus</taxon>
        <taxon>Aspergillus subgen. Nidulantes</taxon>
    </lineage>
</organism>
<evidence type="ECO:0000313" key="2">
    <source>
        <dbReference type="EMBL" id="KAL2867051.1"/>
    </source>
</evidence>
<name>A0ABR4LRB5_9EURO</name>
<feature type="compositionally biased region" description="Low complexity" evidence="1">
    <location>
        <begin position="151"/>
        <end position="189"/>
    </location>
</feature>
<accession>A0ABR4LRB5</accession>
<sequence>MFFASGLIDGFGNCAWRLICSVELLSNVFVEPFTKDVYTEGGIIKIARYFQGSRSPILDVSAALYLIAEPVGRLLQVVTEYTQGKMYLSKTVLPVALLATTTLSLSLPLEDSGAGLIGDILTALDPATESGSDSSPETSYTVNPTVVQTQPTITSATAGSSPTTSPGPGSETPTTPTTSATPSTTPIPTDILTAPDSDNTGLGPMSTVIETATVHRPQGSSTGGASPTPTDDAANAVFGNPVSMLGALLLSLAVPLF</sequence>
<dbReference type="RefSeq" id="XP_070886030.1">
    <property type="nucleotide sequence ID" value="XM_071033009.1"/>
</dbReference>
<keyword evidence="3" id="KW-1185">Reference proteome</keyword>
<feature type="region of interest" description="Disordered" evidence="1">
    <location>
        <begin position="127"/>
        <end position="146"/>
    </location>
</feature>
<reference evidence="2 3" key="1">
    <citation type="submission" date="2024-07" db="EMBL/GenBank/DDBJ databases">
        <title>Section-level genome sequencing and comparative genomics of Aspergillus sections Usti and Cavernicolus.</title>
        <authorList>
            <consortium name="Lawrence Berkeley National Laboratory"/>
            <person name="Nybo J.L."/>
            <person name="Vesth T.C."/>
            <person name="Theobald S."/>
            <person name="Frisvad J.C."/>
            <person name="Larsen T.O."/>
            <person name="Kjaerboelling I."/>
            <person name="Rothschild-Mancinelli K."/>
            <person name="Lyhne E.K."/>
            <person name="Kogle M.E."/>
            <person name="Barry K."/>
            <person name="Clum A."/>
            <person name="Na H."/>
            <person name="Ledsgaard L."/>
            <person name="Lin J."/>
            <person name="Lipzen A."/>
            <person name="Kuo A."/>
            <person name="Riley R."/>
            <person name="Mondo S."/>
            <person name="Labutti K."/>
            <person name="Haridas S."/>
            <person name="Pangalinan J."/>
            <person name="Salamov A.A."/>
            <person name="Simmons B.A."/>
            <person name="Magnuson J.K."/>
            <person name="Chen J."/>
            <person name="Drula E."/>
            <person name="Henrissat B."/>
            <person name="Wiebenga A."/>
            <person name="Lubbers R.J."/>
            <person name="Gomes A.C."/>
            <person name="Macurrencykelacurrency M.R."/>
            <person name="Stajich J."/>
            <person name="Grigoriev I.V."/>
            <person name="Mortensen U.H."/>
            <person name="De Vries R.P."/>
            <person name="Baker S.E."/>
            <person name="Andersen M.R."/>
        </authorList>
    </citation>
    <scope>NUCLEOTIDE SEQUENCE [LARGE SCALE GENOMIC DNA]</scope>
    <source>
        <strain evidence="2 3">CBS 449.75</strain>
    </source>
</reference>